<evidence type="ECO:0000256" key="11">
    <source>
        <dbReference type="ARBA" id="ARBA00042639"/>
    </source>
</evidence>
<dbReference type="PANTHER" id="PTHR42801:SF4">
    <property type="entry name" value="AHPC_TSA FAMILY PROTEIN"/>
    <property type="match status" value="1"/>
</dbReference>
<dbReference type="Pfam" id="PF00578">
    <property type="entry name" value="AhpC-TSA"/>
    <property type="match status" value="1"/>
</dbReference>
<dbReference type="GO" id="GO:0034599">
    <property type="term" value="P:cellular response to oxidative stress"/>
    <property type="evidence" value="ECO:0007669"/>
    <property type="project" value="TreeGrafter"/>
</dbReference>
<keyword evidence="6" id="KW-0560">Oxidoreductase</keyword>
<evidence type="ECO:0000256" key="1">
    <source>
        <dbReference type="ARBA" id="ARBA00003330"/>
    </source>
</evidence>
<dbReference type="CDD" id="cd03017">
    <property type="entry name" value="PRX_BCP"/>
    <property type="match status" value="1"/>
</dbReference>
<evidence type="ECO:0000259" key="14">
    <source>
        <dbReference type="PROSITE" id="PS51352"/>
    </source>
</evidence>
<evidence type="ECO:0000256" key="5">
    <source>
        <dbReference type="ARBA" id="ARBA00022862"/>
    </source>
</evidence>
<dbReference type="GO" id="GO:0008379">
    <property type="term" value="F:thioredoxin peroxidase activity"/>
    <property type="evidence" value="ECO:0007669"/>
    <property type="project" value="TreeGrafter"/>
</dbReference>
<dbReference type="InterPro" id="IPR036249">
    <property type="entry name" value="Thioredoxin-like_sf"/>
</dbReference>
<evidence type="ECO:0000256" key="6">
    <source>
        <dbReference type="ARBA" id="ARBA00023002"/>
    </source>
</evidence>
<keyword evidence="4" id="KW-0575">Peroxidase</keyword>
<evidence type="ECO:0000256" key="2">
    <source>
        <dbReference type="ARBA" id="ARBA00011245"/>
    </source>
</evidence>
<comment type="catalytic activity">
    <reaction evidence="12">
        <text>a hydroperoxide + [thioredoxin]-dithiol = an alcohol + [thioredoxin]-disulfide + H2O</text>
        <dbReference type="Rhea" id="RHEA:62620"/>
        <dbReference type="Rhea" id="RHEA-COMP:10698"/>
        <dbReference type="Rhea" id="RHEA-COMP:10700"/>
        <dbReference type="ChEBI" id="CHEBI:15377"/>
        <dbReference type="ChEBI" id="CHEBI:29950"/>
        <dbReference type="ChEBI" id="CHEBI:30879"/>
        <dbReference type="ChEBI" id="CHEBI:35924"/>
        <dbReference type="ChEBI" id="CHEBI:50058"/>
        <dbReference type="EC" id="1.11.1.24"/>
    </reaction>
</comment>
<dbReference type="EMBL" id="FUWH01000003">
    <property type="protein sequence ID" value="SJZ62411.1"/>
    <property type="molecule type" value="Genomic_DNA"/>
</dbReference>
<dbReference type="PROSITE" id="PS51352">
    <property type="entry name" value="THIOREDOXIN_2"/>
    <property type="match status" value="1"/>
</dbReference>
<feature type="domain" description="Thioredoxin" evidence="14">
    <location>
        <begin position="4"/>
        <end position="154"/>
    </location>
</feature>
<evidence type="ECO:0000313" key="16">
    <source>
        <dbReference type="Proteomes" id="UP000190888"/>
    </source>
</evidence>
<keyword evidence="8" id="KW-0676">Redox-active center</keyword>
<dbReference type="EC" id="1.11.1.24" evidence="3"/>
<feature type="active site" description="Cysteine sulfenic acid (-SOH) intermediate; for peroxidase activity" evidence="13">
    <location>
        <position position="46"/>
    </location>
</feature>
<keyword evidence="7" id="KW-1015">Disulfide bond</keyword>
<dbReference type="Gene3D" id="3.40.30.10">
    <property type="entry name" value="Glutaredoxin"/>
    <property type="match status" value="1"/>
</dbReference>
<name>A0A1T4M681_9BACT</name>
<evidence type="ECO:0000256" key="7">
    <source>
        <dbReference type="ARBA" id="ARBA00023157"/>
    </source>
</evidence>
<proteinExistence type="inferred from homology"/>
<dbReference type="STRING" id="413434.SAMN04488132_103191"/>
<comment type="function">
    <text evidence="1">Thiol-specific peroxidase that catalyzes the reduction of hydrogen peroxide and organic hydroperoxides to water and alcohols, respectively. Plays a role in cell protection against oxidative stress by detoxifying peroxides and as sensor of hydrogen peroxide-mediated signaling events.</text>
</comment>
<dbReference type="NCBIfam" id="NF006960">
    <property type="entry name" value="PRK09437.1"/>
    <property type="match status" value="1"/>
</dbReference>
<dbReference type="InterPro" id="IPR013766">
    <property type="entry name" value="Thioredoxin_domain"/>
</dbReference>
<dbReference type="OrthoDB" id="9812811at2"/>
<evidence type="ECO:0000256" key="8">
    <source>
        <dbReference type="ARBA" id="ARBA00023284"/>
    </source>
</evidence>
<dbReference type="RefSeq" id="WP_078830681.1">
    <property type="nucleotide sequence ID" value="NZ_FUWH01000003.1"/>
</dbReference>
<dbReference type="GO" id="GO:0045454">
    <property type="term" value="P:cell redox homeostasis"/>
    <property type="evidence" value="ECO:0007669"/>
    <property type="project" value="TreeGrafter"/>
</dbReference>
<dbReference type="InterPro" id="IPR000866">
    <property type="entry name" value="AhpC/TSA"/>
</dbReference>
<comment type="subunit">
    <text evidence="2">Monomer.</text>
</comment>
<evidence type="ECO:0000256" key="13">
    <source>
        <dbReference type="PIRSR" id="PIRSR000239-1"/>
    </source>
</evidence>
<dbReference type="SUPFAM" id="SSF52833">
    <property type="entry name" value="Thioredoxin-like"/>
    <property type="match status" value="1"/>
</dbReference>
<reference evidence="15 16" key="1">
    <citation type="submission" date="2017-02" db="EMBL/GenBank/DDBJ databases">
        <authorList>
            <person name="Peterson S.W."/>
        </authorList>
    </citation>
    <scope>NUCLEOTIDE SEQUENCE [LARGE SCALE GENOMIC DNA]</scope>
    <source>
        <strain evidence="15 16">DSM 22335</strain>
    </source>
</reference>
<keyword evidence="5" id="KW-0049">Antioxidant</keyword>
<dbReference type="AlphaFoldDB" id="A0A1T4M681"/>
<evidence type="ECO:0000256" key="12">
    <source>
        <dbReference type="ARBA" id="ARBA00049091"/>
    </source>
</evidence>
<accession>A0A1T4M681</accession>
<dbReference type="InterPro" id="IPR050924">
    <property type="entry name" value="Peroxiredoxin_BCP/PrxQ"/>
</dbReference>
<sequence length="154" mass="17343">MAVVKEGGKAPAFKGVDQNGNTISLADYKGKRVVLYFYPKDDTPGCTAQACNLRDNYSELIGKGFQVIGVSTDTVKSHKKFEQKFTLPFPLVADEDMKIVNKYQVWGEKKFMGRTFMGTIRTTFLIDEKGVIRKIITRPDTKNHTEEILAAWEA</sequence>
<dbReference type="InterPro" id="IPR024706">
    <property type="entry name" value="Peroxiredoxin_AhpC-typ"/>
</dbReference>
<dbReference type="FunFam" id="3.40.30.10:FF:000007">
    <property type="entry name" value="Thioredoxin-dependent thiol peroxidase"/>
    <property type="match status" value="1"/>
</dbReference>
<dbReference type="PIRSF" id="PIRSF000239">
    <property type="entry name" value="AHPC"/>
    <property type="match status" value="1"/>
</dbReference>
<evidence type="ECO:0000256" key="3">
    <source>
        <dbReference type="ARBA" id="ARBA00013017"/>
    </source>
</evidence>
<dbReference type="PANTHER" id="PTHR42801">
    <property type="entry name" value="THIOREDOXIN-DEPENDENT PEROXIDE REDUCTASE"/>
    <property type="match status" value="1"/>
</dbReference>
<comment type="similarity">
    <text evidence="10">Belongs to the peroxiredoxin family. BCP/PrxQ subfamily.</text>
</comment>
<gene>
    <name evidence="15" type="ORF">SAMN04488132_103191</name>
</gene>
<protein>
    <recommendedName>
        <fullName evidence="3">thioredoxin-dependent peroxiredoxin</fullName>
        <ecNumber evidence="3">1.11.1.24</ecNumber>
    </recommendedName>
    <alternativeName>
        <fullName evidence="9">Thioredoxin peroxidase</fullName>
    </alternativeName>
    <alternativeName>
        <fullName evidence="11">Thioredoxin-dependent peroxiredoxin Bcp</fullName>
    </alternativeName>
</protein>
<organism evidence="15 16">
    <name type="scientific">Sediminibacterium ginsengisoli</name>
    <dbReference type="NCBI Taxonomy" id="413434"/>
    <lineage>
        <taxon>Bacteria</taxon>
        <taxon>Pseudomonadati</taxon>
        <taxon>Bacteroidota</taxon>
        <taxon>Chitinophagia</taxon>
        <taxon>Chitinophagales</taxon>
        <taxon>Chitinophagaceae</taxon>
        <taxon>Sediminibacterium</taxon>
    </lineage>
</organism>
<keyword evidence="16" id="KW-1185">Reference proteome</keyword>
<evidence type="ECO:0000256" key="10">
    <source>
        <dbReference type="ARBA" id="ARBA00038489"/>
    </source>
</evidence>
<evidence type="ECO:0000256" key="4">
    <source>
        <dbReference type="ARBA" id="ARBA00022559"/>
    </source>
</evidence>
<dbReference type="Proteomes" id="UP000190888">
    <property type="component" value="Unassembled WGS sequence"/>
</dbReference>
<evidence type="ECO:0000313" key="15">
    <source>
        <dbReference type="EMBL" id="SJZ62411.1"/>
    </source>
</evidence>
<evidence type="ECO:0000256" key="9">
    <source>
        <dbReference type="ARBA" id="ARBA00032824"/>
    </source>
</evidence>
<dbReference type="GO" id="GO:0005737">
    <property type="term" value="C:cytoplasm"/>
    <property type="evidence" value="ECO:0007669"/>
    <property type="project" value="TreeGrafter"/>
</dbReference>